<keyword evidence="1" id="KW-0472">Membrane</keyword>
<comment type="caution">
    <text evidence="2">The sequence shown here is derived from an EMBL/GenBank/DDBJ whole genome shotgun (WGS) entry which is preliminary data.</text>
</comment>
<dbReference type="RefSeq" id="WP_316027794.1">
    <property type="nucleotide sequence ID" value="NZ_JAWDIO010000002.1"/>
</dbReference>
<dbReference type="EMBL" id="JAWDIO010000002">
    <property type="protein sequence ID" value="MDU0356299.1"/>
    <property type="molecule type" value="Genomic_DNA"/>
</dbReference>
<evidence type="ECO:0000313" key="2">
    <source>
        <dbReference type="EMBL" id="MDU0356299.1"/>
    </source>
</evidence>
<protein>
    <submittedName>
        <fullName evidence="2">YjgN family protein</fullName>
    </submittedName>
</protein>
<feature type="transmembrane region" description="Helical" evidence="1">
    <location>
        <begin position="149"/>
        <end position="168"/>
    </location>
</feature>
<sequence length="359" mass="39728">MENSAMDTPTSIDNQSIKQTTEVKFYGKTGEFFAIWIVNLLLSIVTLGIYSAWAKVRTNRYFYSNTEIDGHRFSYLADPIQILKGRIIGVILFGAYFLASAFSPILALVIMLLLLAATPFLICLSIRFNMRMTAYRNVRFNFNGSFGDAFIMFVLLPIASIFTLYLMMPWVLKKMDEYIYANITFGNKEVKTDLKTGEYYIASFGALIIAAALFAVAIFAMGGTLAALQDPEMAAQMPMSMLFIAVVYMLVIFLASSFYTARIRNHIFNHSNIDEVASFKSELGVGQLVWLHLSNFVALVCTLGFAMPWAHIRSAKLYADATQVNVLTGADKVLADESGSASAVAEEVAGVFDVDIALG</sequence>
<dbReference type="Proteomes" id="UP001247805">
    <property type="component" value="Unassembled WGS sequence"/>
</dbReference>
<name>A0ABU3T210_9ALTE</name>
<organism evidence="2 3">
    <name type="scientific">Paraglaciecola aquimarina</name>
    <dbReference type="NCBI Taxonomy" id="1235557"/>
    <lineage>
        <taxon>Bacteria</taxon>
        <taxon>Pseudomonadati</taxon>
        <taxon>Pseudomonadota</taxon>
        <taxon>Gammaproteobacteria</taxon>
        <taxon>Alteromonadales</taxon>
        <taxon>Alteromonadaceae</taxon>
        <taxon>Paraglaciecola</taxon>
    </lineage>
</organism>
<feature type="transmembrane region" description="Helical" evidence="1">
    <location>
        <begin position="199"/>
        <end position="228"/>
    </location>
</feature>
<keyword evidence="3" id="KW-1185">Reference proteome</keyword>
<feature type="transmembrane region" description="Helical" evidence="1">
    <location>
        <begin position="289"/>
        <end position="310"/>
    </location>
</feature>
<feature type="transmembrane region" description="Helical" evidence="1">
    <location>
        <begin position="33"/>
        <end position="53"/>
    </location>
</feature>
<keyword evidence="1" id="KW-1133">Transmembrane helix</keyword>
<reference evidence="2 3" key="1">
    <citation type="submission" date="2023-10" db="EMBL/GenBank/DDBJ databases">
        <title>Glaciecola aquimarina strain GGW-M5 nov., isolated from a coastal seawater.</title>
        <authorList>
            <person name="Bayburt H."/>
            <person name="Kim J.M."/>
            <person name="Choi B.J."/>
            <person name="Jeon C.O."/>
        </authorList>
    </citation>
    <scope>NUCLEOTIDE SEQUENCE [LARGE SCALE GENOMIC DNA]</scope>
    <source>
        <strain evidence="2 3">KCTC 32108</strain>
    </source>
</reference>
<dbReference type="Pfam" id="PF05987">
    <property type="entry name" value="DUF898"/>
    <property type="match status" value="1"/>
</dbReference>
<keyword evidence="1" id="KW-0812">Transmembrane</keyword>
<accession>A0ABU3T210</accession>
<feature type="transmembrane region" description="Helical" evidence="1">
    <location>
        <begin position="240"/>
        <end position="261"/>
    </location>
</feature>
<evidence type="ECO:0000313" key="3">
    <source>
        <dbReference type="Proteomes" id="UP001247805"/>
    </source>
</evidence>
<evidence type="ECO:0000256" key="1">
    <source>
        <dbReference type="SAM" id="Phobius"/>
    </source>
</evidence>
<feature type="transmembrane region" description="Helical" evidence="1">
    <location>
        <begin position="82"/>
        <end position="99"/>
    </location>
</feature>
<feature type="transmembrane region" description="Helical" evidence="1">
    <location>
        <begin position="105"/>
        <end position="128"/>
    </location>
</feature>
<gene>
    <name evidence="2" type="ORF">RS130_22570</name>
</gene>
<dbReference type="InterPro" id="IPR010295">
    <property type="entry name" value="DUF898"/>
</dbReference>
<proteinExistence type="predicted"/>